<dbReference type="Proteomes" id="UP001597168">
    <property type="component" value="Unassembled WGS sequence"/>
</dbReference>
<evidence type="ECO:0000313" key="3">
    <source>
        <dbReference type="Proteomes" id="UP001597168"/>
    </source>
</evidence>
<gene>
    <name evidence="2" type="ORF">ACFQ3T_03145</name>
</gene>
<dbReference type="CDD" id="cd02440">
    <property type="entry name" value="AdoMet_MTases"/>
    <property type="match status" value="1"/>
</dbReference>
<proteinExistence type="predicted"/>
<organism evidence="2 3">
    <name type="scientific">Saccharothrix hoggarensis</name>
    <dbReference type="NCBI Taxonomy" id="913853"/>
    <lineage>
        <taxon>Bacteria</taxon>
        <taxon>Bacillati</taxon>
        <taxon>Actinomycetota</taxon>
        <taxon>Actinomycetes</taxon>
        <taxon>Pseudonocardiales</taxon>
        <taxon>Pseudonocardiaceae</taxon>
        <taxon>Saccharothrix</taxon>
    </lineage>
</organism>
<dbReference type="SUPFAM" id="SSF53335">
    <property type="entry name" value="S-adenosyl-L-methionine-dependent methyltransferases"/>
    <property type="match status" value="1"/>
</dbReference>
<keyword evidence="2" id="KW-0808">Transferase</keyword>
<dbReference type="InterPro" id="IPR041698">
    <property type="entry name" value="Methyltransf_25"/>
</dbReference>
<reference evidence="3" key="1">
    <citation type="journal article" date="2019" name="Int. J. Syst. Evol. Microbiol.">
        <title>The Global Catalogue of Microorganisms (GCM) 10K type strain sequencing project: providing services to taxonomists for standard genome sequencing and annotation.</title>
        <authorList>
            <consortium name="The Broad Institute Genomics Platform"/>
            <consortium name="The Broad Institute Genome Sequencing Center for Infectious Disease"/>
            <person name="Wu L."/>
            <person name="Ma J."/>
        </authorList>
    </citation>
    <scope>NUCLEOTIDE SEQUENCE [LARGE SCALE GENOMIC DNA]</scope>
    <source>
        <strain evidence="3">CCUG 60214</strain>
    </source>
</reference>
<dbReference type="Pfam" id="PF13649">
    <property type="entry name" value="Methyltransf_25"/>
    <property type="match status" value="1"/>
</dbReference>
<dbReference type="Gene3D" id="3.40.50.150">
    <property type="entry name" value="Vaccinia Virus protein VP39"/>
    <property type="match status" value="1"/>
</dbReference>
<comment type="caution">
    <text evidence="2">The sequence shown here is derived from an EMBL/GenBank/DDBJ whole genome shotgun (WGS) entry which is preliminary data.</text>
</comment>
<name>A0ABW3QMR3_9PSEU</name>
<dbReference type="EMBL" id="JBHTLK010000007">
    <property type="protein sequence ID" value="MFD1146113.1"/>
    <property type="molecule type" value="Genomic_DNA"/>
</dbReference>
<evidence type="ECO:0000259" key="1">
    <source>
        <dbReference type="Pfam" id="PF13649"/>
    </source>
</evidence>
<dbReference type="InterPro" id="IPR029063">
    <property type="entry name" value="SAM-dependent_MTases_sf"/>
</dbReference>
<dbReference type="GO" id="GO:0032259">
    <property type="term" value="P:methylation"/>
    <property type="evidence" value="ECO:0007669"/>
    <property type="project" value="UniProtKB-KW"/>
</dbReference>
<dbReference type="RefSeq" id="WP_380719533.1">
    <property type="nucleotide sequence ID" value="NZ_JBHTLK010000007.1"/>
</dbReference>
<keyword evidence="2" id="KW-0489">Methyltransferase</keyword>
<sequence>MSTSSSSYDVIGDPAFFGQVWAEDYDTGPTPDPTAAVDFLASLADGGRTLELAVGTGRVALPLAARGVPVEGVEGSELMAAKLAAKPGGSGVPVTIGDMADVPVTGRFALVYLVFNTIFNLVDVRRQADCFTNVARVLEPDGAFVVETYVPDPSRFPGGKRVQALWADAESAAIEVYDVDLAAQRFVSQKVIFTADGIRLKPHAQRYTFPGELDLMAERAGLRLTERHESWDRRPFTGASSTHVSVYRPLAAT</sequence>
<dbReference type="GO" id="GO:0008168">
    <property type="term" value="F:methyltransferase activity"/>
    <property type="evidence" value="ECO:0007669"/>
    <property type="project" value="UniProtKB-KW"/>
</dbReference>
<protein>
    <submittedName>
        <fullName evidence="2">Class I SAM-dependent methyltransferase</fullName>
    </submittedName>
</protein>
<dbReference type="Gene3D" id="2.20.25.570">
    <property type="match status" value="1"/>
</dbReference>
<feature type="domain" description="Methyltransferase" evidence="1">
    <location>
        <begin position="50"/>
        <end position="142"/>
    </location>
</feature>
<accession>A0ABW3QMR3</accession>
<keyword evidence="3" id="KW-1185">Reference proteome</keyword>
<evidence type="ECO:0000313" key="2">
    <source>
        <dbReference type="EMBL" id="MFD1146113.1"/>
    </source>
</evidence>